<dbReference type="Proteomes" id="UP001519460">
    <property type="component" value="Unassembled WGS sequence"/>
</dbReference>
<keyword evidence="3" id="KW-0732">Signal</keyword>
<evidence type="ECO:0000259" key="4">
    <source>
        <dbReference type="PROSITE" id="PS50835"/>
    </source>
</evidence>
<feature type="transmembrane region" description="Helical" evidence="2">
    <location>
        <begin position="434"/>
        <end position="456"/>
    </location>
</feature>
<evidence type="ECO:0000256" key="1">
    <source>
        <dbReference type="SAM" id="MobiDB-lite"/>
    </source>
</evidence>
<keyword evidence="6" id="KW-1185">Reference proteome</keyword>
<dbReference type="AlphaFoldDB" id="A0ABD0K9L6"/>
<dbReference type="Gene3D" id="2.60.40.10">
    <property type="entry name" value="Immunoglobulins"/>
    <property type="match status" value="1"/>
</dbReference>
<feature type="region of interest" description="Disordered" evidence="1">
    <location>
        <begin position="469"/>
        <end position="496"/>
    </location>
</feature>
<feature type="non-terminal residue" evidence="5">
    <location>
        <position position="496"/>
    </location>
</feature>
<proteinExistence type="predicted"/>
<organism evidence="5 6">
    <name type="scientific">Batillaria attramentaria</name>
    <dbReference type="NCBI Taxonomy" id="370345"/>
    <lineage>
        <taxon>Eukaryota</taxon>
        <taxon>Metazoa</taxon>
        <taxon>Spiralia</taxon>
        <taxon>Lophotrochozoa</taxon>
        <taxon>Mollusca</taxon>
        <taxon>Gastropoda</taxon>
        <taxon>Caenogastropoda</taxon>
        <taxon>Sorbeoconcha</taxon>
        <taxon>Cerithioidea</taxon>
        <taxon>Batillariidae</taxon>
        <taxon>Batillaria</taxon>
    </lineage>
</organism>
<dbReference type="PROSITE" id="PS50835">
    <property type="entry name" value="IG_LIKE"/>
    <property type="match status" value="1"/>
</dbReference>
<feature type="transmembrane region" description="Helical" evidence="2">
    <location>
        <begin position="177"/>
        <end position="199"/>
    </location>
</feature>
<evidence type="ECO:0000256" key="2">
    <source>
        <dbReference type="SAM" id="Phobius"/>
    </source>
</evidence>
<accession>A0ABD0K9L6</accession>
<sequence length="496" mass="54592">MPGLTRQSKFILRAMWMLNVCFMGDAAEKCVCSLKFPTLNGTLFKAKENTKFTLPFHITSDCDIPDNFIINIAKIDRETQLRGIFCQITHVNGTCRNSSETCKCLEENGKYEMSRIAAHADFSAWICWMNADHARSVVVSETGAEPQVRSGVHSTTQQEQTCSSANLQDNKTTMGEVIAAAVVAGLVMASVGVAVFVVYKLIKRKHAMVAHEPLHEDYVMIENTAVNNATAEPEGAQGVLSANHDYEDIATRLSLVNPSNQPYDRLRLHATPTRALLASPELVPSGSNNCVPVTKTHVAKKRVKRETQICSYTTCEAPSVSEGQPASITCHFDHNVSDKKTAFAVHRYDDEGLAKDILSCQWIKDKHNCDTAEGYDYDVEASGTVTLKIPSATANYTGRYVCQVIPSDPASLKPCEFSLREATEAAEAAEGPPLLTILLPLILVLAVVVVVVIIVYRMRHRLKKKFWNQGSKERDDDAPSTGVALLERGEAKQEET</sequence>
<feature type="chain" id="PRO_5044874060" description="Ig-like domain-containing protein" evidence="3">
    <location>
        <begin position="27"/>
        <end position="496"/>
    </location>
</feature>
<dbReference type="SUPFAM" id="SSF48726">
    <property type="entry name" value="Immunoglobulin"/>
    <property type="match status" value="1"/>
</dbReference>
<dbReference type="InterPro" id="IPR036179">
    <property type="entry name" value="Ig-like_dom_sf"/>
</dbReference>
<reference evidence="5 6" key="1">
    <citation type="journal article" date="2023" name="Sci. Data">
        <title>Genome assembly of the Korean intertidal mud-creeper Batillaria attramentaria.</title>
        <authorList>
            <person name="Patra A.K."/>
            <person name="Ho P.T."/>
            <person name="Jun S."/>
            <person name="Lee S.J."/>
            <person name="Kim Y."/>
            <person name="Won Y.J."/>
        </authorList>
    </citation>
    <scope>NUCLEOTIDE SEQUENCE [LARGE SCALE GENOMIC DNA]</scope>
    <source>
        <strain evidence="5">Wonlab-2016</strain>
    </source>
</reference>
<evidence type="ECO:0000313" key="6">
    <source>
        <dbReference type="Proteomes" id="UP001519460"/>
    </source>
</evidence>
<feature type="compositionally biased region" description="Basic and acidic residues" evidence="1">
    <location>
        <begin position="487"/>
        <end position="496"/>
    </location>
</feature>
<evidence type="ECO:0000256" key="3">
    <source>
        <dbReference type="SAM" id="SignalP"/>
    </source>
</evidence>
<keyword evidence="2" id="KW-0472">Membrane</keyword>
<dbReference type="InterPro" id="IPR013783">
    <property type="entry name" value="Ig-like_fold"/>
</dbReference>
<protein>
    <recommendedName>
        <fullName evidence="4">Ig-like domain-containing protein</fullName>
    </recommendedName>
</protein>
<name>A0ABD0K9L6_9CAEN</name>
<dbReference type="EMBL" id="JACVVK020000220">
    <property type="protein sequence ID" value="KAK7483819.1"/>
    <property type="molecule type" value="Genomic_DNA"/>
</dbReference>
<dbReference type="InterPro" id="IPR007110">
    <property type="entry name" value="Ig-like_dom"/>
</dbReference>
<feature type="domain" description="Ig-like" evidence="4">
    <location>
        <begin position="292"/>
        <end position="413"/>
    </location>
</feature>
<comment type="caution">
    <text evidence="5">The sequence shown here is derived from an EMBL/GenBank/DDBJ whole genome shotgun (WGS) entry which is preliminary data.</text>
</comment>
<keyword evidence="2" id="KW-1133">Transmembrane helix</keyword>
<feature type="signal peptide" evidence="3">
    <location>
        <begin position="1"/>
        <end position="26"/>
    </location>
</feature>
<keyword evidence="2" id="KW-0812">Transmembrane</keyword>
<evidence type="ECO:0000313" key="5">
    <source>
        <dbReference type="EMBL" id="KAK7483819.1"/>
    </source>
</evidence>
<gene>
    <name evidence="5" type="ORF">BaRGS_00024927</name>
</gene>